<evidence type="ECO:0000313" key="10">
    <source>
        <dbReference type="EMBL" id="KAE9186858.1"/>
    </source>
</evidence>
<dbReference type="Proteomes" id="UP000440367">
    <property type="component" value="Unassembled WGS sequence"/>
</dbReference>
<evidence type="ECO:0000313" key="23">
    <source>
        <dbReference type="Proteomes" id="UP000486351"/>
    </source>
</evidence>
<evidence type="ECO:0000313" key="7">
    <source>
        <dbReference type="EMBL" id="KAE9086382.1"/>
    </source>
</evidence>
<dbReference type="AlphaFoldDB" id="A0A6A3SQ35"/>
<dbReference type="Proteomes" id="UP000460718">
    <property type="component" value="Unassembled WGS sequence"/>
</dbReference>
<dbReference type="GO" id="GO:0003697">
    <property type="term" value="F:single-stranded DNA binding"/>
    <property type="evidence" value="ECO:0007669"/>
    <property type="project" value="InterPro"/>
</dbReference>
<dbReference type="Pfam" id="PF10263">
    <property type="entry name" value="SprT-like"/>
    <property type="match status" value="1"/>
</dbReference>
<dbReference type="EMBL" id="QXFW01001659">
    <property type="protein sequence ID" value="KAE8987613.1"/>
    <property type="molecule type" value="Genomic_DNA"/>
</dbReference>
<dbReference type="InterPro" id="IPR044245">
    <property type="entry name" value="Spartan"/>
</dbReference>
<protein>
    <recommendedName>
        <fullName evidence="4">SprT-like domain-containing protein</fullName>
    </recommendedName>
</protein>
<accession>A0A6A3SQ35</accession>
<evidence type="ECO:0000313" key="13">
    <source>
        <dbReference type="EMBL" id="KAE9289862.1"/>
    </source>
</evidence>
<dbReference type="Proteomes" id="UP000437068">
    <property type="component" value="Unassembled WGS sequence"/>
</dbReference>
<evidence type="ECO:0000313" key="15">
    <source>
        <dbReference type="Proteomes" id="UP000429523"/>
    </source>
</evidence>
<dbReference type="SMART" id="SM00731">
    <property type="entry name" value="SprT"/>
    <property type="match status" value="1"/>
</dbReference>
<dbReference type="Proteomes" id="UP000476176">
    <property type="component" value="Unassembled WGS sequence"/>
</dbReference>
<dbReference type="Pfam" id="PF22934">
    <property type="entry name" value="SPRTN_ZBD"/>
    <property type="match status" value="1"/>
</dbReference>
<feature type="domain" description="SprT-like" evidence="4">
    <location>
        <begin position="38"/>
        <end position="207"/>
    </location>
</feature>
<evidence type="ECO:0000313" key="14">
    <source>
        <dbReference type="EMBL" id="KAE9312043.1"/>
    </source>
</evidence>
<dbReference type="OrthoDB" id="5236983at2759"/>
<dbReference type="Proteomes" id="UP000440732">
    <property type="component" value="Unassembled WGS sequence"/>
</dbReference>
<dbReference type="PANTHER" id="PTHR21220:SF0">
    <property type="entry name" value="DNA-DEPENDENT METALLOPROTEASE SPRTN"/>
    <property type="match status" value="1"/>
</dbReference>
<name>A0A6A3SQ35_9STRA</name>
<dbReference type="EMBL" id="QXGD01001722">
    <property type="protein sequence ID" value="KAE9200311.1"/>
    <property type="molecule type" value="Genomic_DNA"/>
</dbReference>
<reference evidence="15 16" key="1">
    <citation type="submission" date="2018-08" db="EMBL/GenBank/DDBJ databases">
        <title>Genomic investigation of the strawberry pathogen Phytophthora fragariae indicates pathogenicity is determined by transcriptional variation in three key races.</title>
        <authorList>
            <person name="Adams T.M."/>
            <person name="Armitage A.D."/>
            <person name="Sobczyk M.K."/>
            <person name="Bates H.J."/>
            <person name="Dunwell J.M."/>
            <person name="Nellist C.F."/>
            <person name="Harrison R.J."/>
        </authorList>
    </citation>
    <scope>NUCLEOTIDE SEQUENCE [LARGE SCALE GENOMIC DNA]</scope>
    <source>
        <strain evidence="13 17">A4</strain>
        <strain evidence="12 18">BC-1</strain>
        <strain evidence="11 22">BC-23</strain>
        <strain evidence="10 16">NOV-27</strain>
        <strain evidence="9 19">NOV-5</strain>
        <strain evidence="8 20">NOV-71</strain>
        <strain evidence="14 23">NOV-77</strain>
        <strain evidence="5 15">NOV-9</strain>
        <strain evidence="7 24">ONT-3</strain>
        <strain evidence="6 21">SCRP245</strain>
    </source>
</reference>
<dbReference type="GO" id="GO:0005634">
    <property type="term" value="C:nucleus"/>
    <property type="evidence" value="ECO:0007669"/>
    <property type="project" value="UniProtKB-SubCell"/>
</dbReference>
<sequence length="424" mass="47323">MANNVMMAHAVATARGDTLFTQQCDLLAPENEYLDPNPDLHSLFQEYNRMFFEGRLAGCEVKWSKRMTLCAGLCSFQPRSGFCSIRLSEPLLKLRPRSDMVNTLLHEMVHAYVFVATPVRDHEDHGPLFQAHMNRINQAAKTQITVFHTFHDEVDSYRQHVWQCNGPCRRTRPYFGLVKRAMNRAPGPTDRWWADHERSCGGSYTKIKEPAEFTAKQAKKKERELAREQKQKKKDKKTKAAPSVKQFFPTIKEDTEADQSNEPAHDTKPPSTGKKMPPKTEVDNGGNKKRKIEKGGDSSNEPGWPLLGFPSSAPVIISAGGDEDEYFLVGDIQALFQTQSAKPFNTTSSVSDCRDRQALELRGGQITNGATVGEVSAVVDLTASGSDVSDSEDTRSRNRLSSATLPQAAFQTQTTANQDVIEID</sequence>
<evidence type="ECO:0000313" key="16">
    <source>
        <dbReference type="Proteomes" id="UP000433483"/>
    </source>
</evidence>
<dbReference type="InterPro" id="IPR006640">
    <property type="entry name" value="SprT-like_domain"/>
</dbReference>
<evidence type="ECO:0000313" key="12">
    <source>
        <dbReference type="EMBL" id="KAE9200311.1"/>
    </source>
</evidence>
<evidence type="ECO:0000256" key="2">
    <source>
        <dbReference type="ARBA" id="ARBA00023242"/>
    </source>
</evidence>
<dbReference type="EMBL" id="QXFX01001683">
    <property type="protein sequence ID" value="KAE9086382.1"/>
    <property type="molecule type" value="Genomic_DNA"/>
</dbReference>
<dbReference type="EMBL" id="QXGE01001655">
    <property type="protein sequence ID" value="KAE9289862.1"/>
    <property type="molecule type" value="Genomic_DNA"/>
</dbReference>
<evidence type="ECO:0000256" key="3">
    <source>
        <dbReference type="SAM" id="MobiDB-lite"/>
    </source>
</evidence>
<evidence type="ECO:0000313" key="18">
    <source>
        <dbReference type="Proteomes" id="UP000440367"/>
    </source>
</evidence>
<dbReference type="EMBL" id="QXFZ01001685">
    <property type="protein sequence ID" value="KAE9086564.1"/>
    <property type="molecule type" value="Genomic_DNA"/>
</dbReference>
<feature type="region of interest" description="Disordered" evidence="3">
    <location>
        <begin position="211"/>
        <end position="308"/>
    </location>
</feature>
<evidence type="ECO:0000313" key="8">
    <source>
        <dbReference type="EMBL" id="KAE9086564.1"/>
    </source>
</evidence>
<comment type="subcellular location">
    <subcellularLocation>
        <location evidence="1">Nucleus</location>
    </subcellularLocation>
</comment>
<dbReference type="Proteomes" id="UP000429523">
    <property type="component" value="Unassembled WGS sequence"/>
</dbReference>
<comment type="caution">
    <text evidence="9">The sequence shown here is derived from an EMBL/GenBank/DDBJ whole genome shotgun (WGS) entry which is preliminary data.</text>
</comment>
<evidence type="ECO:0000313" key="5">
    <source>
        <dbReference type="EMBL" id="KAE8928173.1"/>
    </source>
</evidence>
<evidence type="ECO:0000313" key="24">
    <source>
        <dbReference type="Proteomes" id="UP000488956"/>
    </source>
</evidence>
<dbReference type="GO" id="GO:0006974">
    <property type="term" value="P:DNA damage response"/>
    <property type="evidence" value="ECO:0007669"/>
    <property type="project" value="InterPro"/>
</dbReference>
<dbReference type="PANTHER" id="PTHR21220">
    <property type="entry name" value="DNA-DEPENDENT METALLOPROTEASE SPRTN"/>
    <property type="match status" value="1"/>
</dbReference>
<dbReference type="Proteomes" id="UP000433483">
    <property type="component" value="Unassembled WGS sequence"/>
</dbReference>
<dbReference type="GO" id="GO:0031593">
    <property type="term" value="F:polyubiquitin modification-dependent protein binding"/>
    <property type="evidence" value="ECO:0007669"/>
    <property type="project" value="TreeGrafter"/>
</dbReference>
<keyword evidence="2" id="KW-0539">Nucleus</keyword>
<proteinExistence type="predicted"/>
<dbReference type="InterPro" id="IPR055220">
    <property type="entry name" value="SPRTN_ZBD"/>
</dbReference>
<evidence type="ECO:0000259" key="4">
    <source>
        <dbReference type="SMART" id="SM00731"/>
    </source>
</evidence>
<evidence type="ECO:0000313" key="20">
    <source>
        <dbReference type="Proteomes" id="UP000441208"/>
    </source>
</evidence>
<evidence type="ECO:0000313" key="6">
    <source>
        <dbReference type="EMBL" id="KAE8987613.1"/>
    </source>
</evidence>
<evidence type="ECO:0000313" key="11">
    <source>
        <dbReference type="EMBL" id="KAE9198571.1"/>
    </source>
</evidence>
<evidence type="ECO:0000313" key="21">
    <source>
        <dbReference type="Proteomes" id="UP000460718"/>
    </source>
</evidence>
<feature type="region of interest" description="Disordered" evidence="3">
    <location>
        <begin position="384"/>
        <end position="424"/>
    </location>
</feature>
<dbReference type="Proteomes" id="UP000486351">
    <property type="component" value="Unassembled WGS sequence"/>
</dbReference>
<dbReference type="EMBL" id="QXGF01001727">
    <property type="protein sequence ID" value="KAE8928173.1"/>
    <property type="molecule type" value="Genomic_DNA"/>
</dbReference>
<dbReference type="EMBL" id="QXFY01001676">
    <property type="protein sequence ID" value="KAE9312043.1"/>
    <property type="molecule type" value="Genomic_DNA"/>
</dbReference>
<gene>
    <name evidence="13" type="ORF">PF001_g19844</name>
    <name evidence="12" type="ORF">PF002_g21872</name>
    <name evidence="11" type="ORF">PF004_g19508</name>
    <name evidence="10" type="ORF">PF005_g20683</name>
    <name evidence="9" type="ORF">PF006_g18684</name>
    <name evidence="8" type="ORF">PF007_g20730</name>
    <name evidence="14" type="ORF">PF008_g20052</name>
    <name evidence="5" type="ORF">PF009_g21676</name>
    <name evidence="7" type="ORF">PF010_g20108</name>
    <name evidence="6" type="ORF">PF011_g19509</name>
</gene>
<evidence type="ECO:0000256" key="1">
    <source>
        <dbReference type="ARBA" id="ARBA00004123"/>
    </source>
</evidence>
<dbReference type="Proteomes" id="UP000488956">
    <property type="component" value="Unassembled WGS sequence"/>
</dbReference>
<dbReference type="EMBL" id="QXGB01001697">
    <property type="protein sequence ID" value="KAE9186858.1"/>
    <property type="molecule type" value="Genomic_DNA"/>
</dbReference>
<feature type="compositionally biased region" description="Low complexity" evidence="3">
    <location>
        <begin position="403"/>
        <end position="418"/>
    </location>
</feature>
<feature type="compositionally biased region" description="Basic residues" evidence="3">
    <location>
        <begin position="230"/>
        <end position="239"/>
    </location>
</feature>
<evidence type="ECO:0000313" key="9">
    <source>
        <dbReference type="EMBL" id="KAE9118039.1"/>
    </source>
</evidence>
<dbReference type="EMBL" id="QXGA01001477">
    <property type="protein sequence ID" value="KAE9118039.1"/>
    <property type="molecule type" value="Genomic_DNA"/>
</dbReference>
<dbReference type="EMBL" id="QXGC01001655">
    <property type="protein sequence ID" value="KAE9198571.1"/>
    <property type="molecule type" value="Genomic_DNA"/>
</dbReference>
<organism evidence="9 19">
    <name type="scientific">Phytophthora fragariae</name>
    <dbReference type="NCBI Taxonomy" id="53985"/>
    <lineage>
        <taxon>Eukaryota</taxon>
        <taxon>Sar</taxon>
        <taxon>Stramenopiles</taxon>
        <taxon>Oomycota</taxon>
        <taxon>Peronosporomycetes</taxon>
        <taxon>Peronosporales</taxon>
        <taxon>Peronosporaceae</taxon>
        <taxon>Phytophthora</taxon>
    </lineage>
</organism>
<dbReference type="GO" id="GO:0004222">
    <property type="term" value="F:metalloendopeptidase activity"/>
    <property type="evidence" value="ECO:0007669"/>
    <property type="project" value="InterPro"/>
</dbReference>
<evidence type="ECO:0000313" key="22">
    <source>
        <dbReference type="Proteomes" id="UP000476176"/>
    </source>
</evidence>
<dbReference type="Proteomes" id="UP000441208">
    <property type="component" value="Unassembled WGS sequence"/>
</dbReference>
<keyword evidence="16" id="KW-1185">Reference proteome</keyword>
<evidence type="ECO:0000313" key="19">
    <source>
        <dbReference type="Proteomes" id="UP000440732"/>
    </source>
</evidence>
<evidence type="ECO:0000313" key="17">
    <source>
        <dbReference type="Proteomes" id="UP000437068"/>
    </source>
</evidence>